<reference evidence="1 2" key="1">
    <citation type="submission" date="2024-01" db="EMBL/GenBank/DDBJ databases">
        <title>The genomes of 5 underutilized Papilionoideae crops provide insights into root nodulation and disease resistanc.</title>
        <authorList>
            <person name="Jiang F."/>
        </authorList>
    </citation>
    <scope>NUCLEOTIDE SEQUENCE [LARGE SCALE GENOMIC DNA]</scope>
    <source>
        <strain evidence="1">LVBAO_FW01</strain>
        <tissue evidence="1">Leaves</tissue>
    </source>
</reference>
<evidence type="ECO:0000313" key="2">
    <source>
        <dbReference type="Proteomes" id="UP001367508"/>
    </source>
</evidence>
<dbReference type="AlphaFoldDB" id="A0AAN9LSC5"/>
<dbReference type="EMBL" id="JAYMYQ010000004">
    <property type="protein sequence ID" value="KAK7339519.1"/>
    <property type="molecule type" value="Genomic_DNA"/>
</dbReference>
<keyword evidence="2" id="KW-1185">Reference proteome</keyword>
<organism evidence="1 2">
    <name type="scientific">Canavalia gladiata</name>
    <name type="common">Sword bean</name>
    <name type="synonym">Dolichos gladiatus</name>
    <dbReference type="NCBI Taxonomy" id="3824"/>
    <lineage>
        <taxon>Eukaryota</taxon>
        <taxon>Viridiplantae</taxon>
        <taxon>Streptophyta</taxon>
        <taxon>Embryophyta</taxon>
        <taxon>Tracheophyta</taxon>
        <taxon>Spermatophyta</taxon>
        <taxon>Magnoliopsida</taxon>
        <taxon>eudicotyledons</taxon>
        <taxon>Gunneridae</taxon>
        <taxon>Pentapetalae</taxon>
        <taxon>rosids</taxon>
        <taxon>fabids</taxon>
        <taxon>Fabales</taxon>
        <taxon>Fabaceae</taxon>
        <taxon>Papilionoideae</taxon>
        <taxon>50 kb inversion clade</taxon>
        <taxon>NPAAA clade</taxon>
        <taxon>indigoferoid/millettioid clade</taxon>
        <taxon>Phaseoleae</taxon>
        <taxon>Canavalia</taxon>
    </lineage>
</organism>
<comment type="caution">
    <text evidence="1">The sequence shown here is derived from an EMBL/GenBank/DDBJ whole genome shotgun (WGS) entry which is preliminary data.</text>
</comment>
<sequence length="146" mass="16286">MVTFMRDRHASTFLASSLHLMTSTWDRCSTSLLALPGPMVEHLTMFEWALSFIGALPLLHGLFVHGMKASQSLVVGHQFQTTPCTMLRYMLDHDLLMVKRFRAGIPFFHLIGIGNRAFCTNPYVGKKGFSCSSLGRMGSMNNDATI</sequence>
<name>A0AAN9LSC5_CANGL</name>
<protein>
    <submittedName>
        <fullName evidence="1">Uncharacterized protein</fullName>
    </submittedName>
</protein>
<accession>A0AAN9LSC5</accession>
<proteinExistence type="predicted"/>
<gene>
    <name evidence="1" type="ORF">VNO77_20191</name>
</gene>
<evidence type="ECO:0000313" key="1">
    <source>
        <dbReference type="EMBL" id="KAK7339519.1"/>
    </source>
</evidence>
<dbReference type="Proteomes" id="UP001367508">
    <property type="component" value="Unassembled WGS sequence"/>
</dbReference>